<protein>
    <submittedName>
        <fullName evidence="5">Integrase</fullName>
    </submittedName>
</protein>
<dbReference type="PANTHER" id="PTHR30349:SF41">
    <property type="entry name" value="INTEGRASE_RECOMBINASE PROTEIN MJ0367-RELATED"/>
    <property type="match status" value="1"/>
</dbReference>
<gene>
    <name evidence="5" type="ORF">HNP82_003501</name>
</gene>
<dbReference type="GO" id="GO:0015074">
    <property type="term" value="P:DNA integration"/>
    <property type="evidence" value="ECO:0007669"/>
    <property type="project" value="InterPro"/>
</dbReference>
<accession>A0A7W8HDJ6</accession>
<evidence type="ECO:0000256" key="1">
    <source>
        <dbReference type="ARBA" id="ARBA00008857"/>
    </source>
</evidence>
<dbReference type="PANTHER" id="PTHR30349">
    <property type="entry name" value="PHAGE INTEGRASE-RELATED"/>
    <property type="match status" value="1"/>
</dbReference>
<keyword evidence="6" id="KW-1185">Reference proteome</keyword>
<name>A0A7W8HDJ6_9FIRM</name>
<organism evidence="5 6">
    <name type="scientific">Catenibacillus scindens</name>
    <dbReference type="NCBI Taxonomy" id="673271"/>
    <lineage>
        <taxon>Bacteria</taxon>
        <taxon>Bacillati</taxon>
        <taxon>Bacillota</taxon>
        <taxon>Clostridia</taxon>
        <taxon>Lachnospirales</taxon>
        <taxon>Lachnospiraceae</taxon>
        <taxon>Catenibacillus</taxon>
    </lineage>
</organism>
<evidence type="ECO:0000259" key="4">
    <source>
        <dbReference type="PROSITE" id="PS51898"/>
    </source>
</evidence>
<dbReference type="InterPro" id="IPR050090">
    <property type="entry name" value="Tyrosine_recombinase_XerCD"/>
</dbReference>
<dbReference type="GO" id="GO:0003677">
    <property type="term" value="F:DNA binding"/>
    <property type="evidence" value="ECO:0007669"/>
    <property type="project" value="UniProtKB-KW"/>
</dbReference>
<dbReference type="SUPFAM" id="SSF56349">
    <property type="entry name" value="DNA breaking-rejoining enzymes"/>
    <property type="match status" value="1"/>
</dbReference>
<dbReference type="InterPro" id="IPR002104">
    <property type="entry name" value="Integrase_catalytic"/>
</dbReference>
<sequence>MSKNKTFTGPLAEHIQRFLNEKRSLGYKYEEQERVLYVLDQMSKQFDCSNGLPKNLCLALIERDPNWRQKTQEQRVTLIRTFAEYLIRHETPAYLVDFSIVTNRHEDFKPYIFTHSQIKDIFNAADSIRPHSSNSHIFYPAILRIQYGCGLRISETLGLRMKDVDMDKNILHVINAKNNKDRDIPVSDSVMEYIKWYGRKTHAAYEPDGFFFRSRRGNGHYDKTSVNHYFRDILFECGIMHGNKSDGGPHLHNLRHTFCVHSLEAMLRNGISHQVALPLLMTYMGHSSLSATGRYLKLTAEAFPDLVDQINRIYADIIPDLEVKTEYEDE</sequence>
<dbReference type="Gene3D" id="1.10.443.10">
    <property type="entry name" value="Intergrase catalytic core"/>
    <property type="match status" value="1"/>
</dbReference>
<dbReference type="InterPro" id="IPR011010">
    <property type="entry name" value="DNA_brk_join_enz"/>
</dbReference>
<dbReference type="Pfam" id="PF00589">
    <property type="entry name" value="Phage_integrase"/>
    <property type="match status" value="1"/>
</dbReference>
<evidence type="ECO:0000256" key="2">
    <source>
        <dbReference type="ARBA" id="ARBA00023125"/>
    </source>
</evidence>
<evidence type="ECO:0000313" key="6">
    <source>
        <dbReference type="Proteomes" id="UP000543642"/>
    </source>
</evidence>
<dbReference type="Proteomes" id="UP000543642">
    <property type="component" value="Unassembled WGS sequence"/>
</dbReference>
<comment type="caution">
    <text evidence="5">The sequence shown here is derived from an EMBL/GenBank/DDBJ whole genome shotgun (WGS) entry which is preliminary data.</text>
</comment>
<dbReference type="PROSITE" id="PS51898">
    <property type="entry name" value="TYR_RECOMBINASE"/>
    <property type="match status" value="1"/>
</dbReference>
<reference evidence="5 6" key="1">
    <citation type="submission" date="2020-08" db="EMBL/GenBank/DDBJ databases">
        <title>Genomic Encyclopedia of Type Strains, Phase IV (KMG-IV): sequencing the most valuable type-strain genomes for metagenomic binning, comparative biology and taxonomic classification.</title>
        <authorList>
            <person name="Goeker M."/>
        </authorList>
    </citation>
    <scope>NUCLEOTIDE SEQUENCE [LARGE SCALE GENOMIC DNA]</scope>
    <source>
        <strain evidence="5 6">DSM 106146</strain>
    </source>
</reference>
<feature type="domain" description="Tyr recombinase" evidence="4">
    <location>
        <begin position="108"/>
        <end position="308"/>
    </location>
</feature>
<comment type="similarity">
    <text evidence="1">Belongs to the 'phage' integrase family.</text>
</comment>
<evidence type="ECO:0000256" key="3">
    <source>
        <dbReference type="ARBA" id="ARBA00023172"/>
    </source>
</evidence>
<dbReference type="EMBL" id="JACHFW010000028">
    <property type="protein sequence ID" value="MBB5266344.1"/>
    <property type="molecule type" value="Genomic_DNA"/>
</dbReference>
<dbReference type="InterPro" id="IPR013762">
    <property type="entry name" value="Integrase-like_cat_sf"/>
</dbReference>
<dbReference type="AlphaFoldDB" id="A0A7W8HDJ6"/>
<keyword evidence="2" id="KW-0238">DNA-binding</keyword>
<proteinExistence type="inferred from homology"/>
<keyword evidence="3" id="KW-0233">DNA recombination</keyword>
<dbReference type="RefSeq" id="WP_183776717.1">
    <property type="nucleotide sequence ID" value="NZ_JACHFW010000028.1"/>
</dbReference>
<dbReference type="GO" id="GO:0006310">
    <property type="term" value="P:DNA recombination"/>
    <property type="evidence" value="ECO:0007669"/>
    <property type="project" value="UniProtKB-KW"/>
</dbReference>
<evidence type="ECO:0000313" key="5">
    <source>
        <dbReference type="EMBL" id="MBB5266344.1"/>
    </source>
</evidence>